<evidence type="ECO:0000313" key="2">
    <source>
        <dbReference type="EMBL" id="HDL90458.1"/>
    </source>
</evidence>
<feature type="compositionally biased region" description="Polar residues" evidence="1">
    <location>
        <begin position="208"/>
        <end position="218"/>
    </location>
</feature>
<dbReference type="InterPro" id="IPR042081">
    <property type="entry name" value="RNA_2'-PTrans_C"/>
</dbReference>
<feature type="compositionally biased region" description="Basic residues" evidence="1">
    <location>
        <begin position="196"/>
        <end position="207"/>
    </location>
</feature>
<protein>
    <recommendedName>
        <fullName evidence="3">RNA 2'-phosphotransferase</fullName>
    </recommendedName>
</protein>
<dbReference type="Proteomes" id="UP000886355">
    <property type="component" value="Unassembled WGS sequence"/>
</dbReference>
<proteinExistence type="predicted"/>
<dbReference type="EMBL" id="DQZW01000286">
    <property type="protein sequence ID" value="HDL90458.1"/>
    <property type="molecule type" value="Genomic_DNA"/>
</dbReference>
<dbReference type="AlphaFoldDB" id="A0A7C1AWH7"/>
<organism evidence="2">
    <name type="scientific">Thermodesulforhabdus norvegica</name>
    <dbReference type="NCBI Taxonomy" id="39841"/>
    <lineage>
        <taxon>Bacteria</taxon>
        <taxon>Pseudomonadati</taxon>
        <taxon>Thermodesulfobacteriota</taxon>
        <taxon>Syntrophobacteria</taxon>
        <taxon>Syntrophobacterales</taxon>
        <taxon>Thermodesulforhabdaceae</taxon>
        <taxon>Thermodesulforhabdus</taxon>
    </lineage>
</organism>
<evidence type="ECO:0000256" key="1">
    <source>
        <dbReference type="SAM" id="MobiDB-lite"/>
    </source>
</evidence>
<name>A0A7C1AWH7_9BACT</name>
<dbReference type="Gene3D" id="3.20.170.30">
    <property type="match status" value="1"/>
</dbReference>
<feature type="region of interest" description="Disordered" evidence="1">
    <location>
        <begin position="232"/>
        <end position="266"/>
    </location>
</feature>
<evidence type="ECO:0008006" key="3">
    <source>
        <dbReference type="Google" id="ProtNLM"/>
    </source>
</evidence>
<feature type="region of interest" description="Disordered" evidence="1">
    <location>
        <begin position="194"/>
        <end position="220"/>
    </location>
</feature>
<comment type="caution">
    <text evidence="2">The sequence shown here is derived from an EMBL/GenBank/DDBJ whole genome shotgun (WGS) entry which is preliminary data.</text>
</comment>
<dbReference type="SUPFAM" id="SSF56399">
    <property type="entry name" value="ADP-ribosylation"/>
    <property type="match status" value="1"/>
</dbReference>
<reference evidence="2" key="1">
    <citation type="journal article" date="2020" name="mSystems">
        <title>Genome- and Community-Level Interaction Insights into Carbon Utilization and Element Cycling Functions of Hydrothermarchaeota in Hydrothermal Sediment.</title>
        <authorList>
            <person name="Zhou Z."/>
            <person name="Liu Y."/>
            <person name="Xu W."/>
            <person name="Pan J."/>
            <person name="Luo Z.H."/>
            <person name="Li M."/>
        </authorList>
    </citation>
    <scope>NUCLEOTIDE SEQUENCE [LARGE SCALE GENOMIC DNA]</scope>
    <source>
        <strain evidence="2">HyVt-19</strain>
    </source>
</reference>
<feature type="compositionally biased region" description="Basic residues" evidence="1">
    <location>
        <begin position="255"/>
        <end position="266"/>
    </location>
</feature>
<accession>A0A7C1AWH7</accession>
<sequence length="266" mass="30541">MAKLDPRRLAKVLTTVAYYESSEYGLYWDEDGSMPWKEFYWALQKIEGLSYIRQSHLKELMLIGETIPFKLEGNKLYLIWERPKYSPTVEPPPHLYHVVSLSALDAISKNGLNPPPHRSYLPLWAIENLALKFSKPSSDERLIVTVDTERAIEEGVVFLKAGTSMFLTRFSIPSRALHIPPVKQKALEQIHEKKERVKKKRAKKTKLSGHSTAPTPGSFTLDVTHFQKAIGIENDEGGGHGKRKERKKGPDWKREARKIRKTKRTI</sequence>
<gene>
    <name evidence="2" type="ORF">ENG14_06100</name>
</gene>